<accession>A0A0F9EX28</accession>
<dbReference type="AlphaFoldDB" id="A0A0F9EX28"/>
<evidence type="ECO:0000313" key="1">
    <source>
        <dbReference type="EMBL" id="KKL28378.1"/>
    </source>
</evidence>
<protein>
    <submittedName>
        <fullName evidence="1">Uncharacterized protein</fullName>
    </submittedName>
</protein>
<gene>
    <name evidence="1" type="ORF">LCGC14_2375730</name>
</gene>
<comment type="caution">
    <text evidence="1">The sequence shown here is derived from an EMBL/GenBank/DDBJ whole genome shotgun (WGS) entry which is preliminary data.</text>
</comment>
<sequence>MVTKTSVGAKVQCPHKEKCSDAESGTCNSCRHNELRSYYEPTYRYPYYVPYYPHIVPDYPYWWGTTTATYGTTANAES</sequence>
<name>A0A0F9EX28_9ZZZZ</name>
<reference evidence="1" key="1">
    <citation type="journal article" date="2015" name="Nature">
        <title>Complex archaea that bridge the gap between prokaryotes and eukaryotes.</title>
        <authorList>
            <person name="Spang A."/>
            <person name="Saw J.H."/>
            <person name="Jorgensen S.L."/>
            <person name="Zaremba-Niedzwiedzka K."/>
            <person name="Martijn J."/>
            <person name="Lind A.E."/>
            <person name="van Eijk R."/>
            <person name="Schleper C."/>
            <person name="Guy L."/>
            <person name="Ettema T.J."/>
        </authorList>
    </citation>
    <scope>NUCLEOTIDE SEQUENCE</scope>
</reference>
<proteinExistence type="predicted"/>
<organism evidence="1">
    <name type="scientific">marine sediment metagenome</name>
    <dbReference type="NCBI Taxonomy" id="412755"/>
    <lineage>
        <taxon>unclassified sequences</taxon>
        <taxon>metagenomes</taxon>
        <taxon>ecological metagenomes</taxon>
    </lineage>
</organism>
<dbReference type="EMBL" id="LAZR01035118">
    <property type="protein sequence ID" value="KKL28378.1"/>
    <property type="molecule type" value="Genomic_DNA"/>
</dbReference>